<keyword evidence="4" id="KW-1185">Reference proteome</keyword>
<proteinExistence type="predicted"/>
<evidence type="ECO:0000313" key="4">
    <source>
        <dbReference type="Proteomes" id="UP000235786"/>
    </source>
</evidence>
<dbReference type="InterPro" id="IPR056884">
    <property type="entry name" value="NPHP3-like_N"/>
</dbReference>
<dbReference type="InterPro" id="IPR027417">
    <property type="entry name" value="P-loop_NTPase"/>
</dbReference>
<evidence type="ECO:0000313" key="3">
    <source>
        <dbReference type="EMBL" id="PMD29828.1"/>
    </source>
</evidence>
<organism evidence="3 4">
    <name type="scientific">Hyaloscypha variabilis (strain UAMH 11265 / GT02V1 / F)</name>
    <name type="common">Meliniomyces variabilis</name>
    <dbReference type="NCBI Taxonomy" id="1149755"/>
    <lineage>
        <taxon>Eukaryota</taxon>
        <taxon>Fungi</taxon>
        <taxon>Dikarya</taxon>
        <taxon>Ascomycota</taxon>
        <taxon>Pezizomycotina</taxon>
        <taxon>Leotiomycetes</taxon>
        <taxon>Helotiales</taxon>
        <taxon>Hyaloscyphaceae</taxon>
        <taxon>Hyaloscypha</taxon>
        <taxon>Hyaloscypha variabilis</taxon>
    </lineage>
</organism>
<evidence type="ECO:0000256" key="1">
    <source>
        <dbReference type="ARBA" id="ARBA00022737"/>
    </source>
</evidence>
<evidence type="ECO:0000259" key="2">
    <source>
        <dbReference type="Pfam" id="PF24883"/>
    </source>
</evidence>
<dbReference type="PANTHER" id="PTHR10039:SF16">
    <property type="entry name" value="GPI INOSITOL-DEACYLASE"/>
    <property type="match status" value="1"/>
</dbReference>
<protein>
    <recommendedName>
        <fullName evidence="2">Nephrocystin 3-like N-terminal domain-containing protein</fullName>
    </recommendedName>
</protein>
<accession>A0A2J6QU90</accession>
<dbReference type="PANTHER" id="PTHR10039">
    <property type="entry name" value="AMELOGENIN"/>
    <property type="match status" value="1"/>
</dbReference>
<sequence length="167" mass="18792">QKILEERKTIGAWLRSVDPSTNHNAARKAHEPGTGDWLLNLEKFKSWRDGDGGILWLHGIPGAGKTVLSSTVVEHLKKQKEVSNVRIIYYYFDFNDHAKQTAQGCFQSLLLQLFEQSPIVPEKLRALHDNHRHTTPSLKAQAEVLIAMLKEGPPDCIVIDALDECSD</sequence>
<dbReference type="EMBL" id="KZ613971">
    <property type="protein sequence ID" value="PMD29828.1"/>
    <property type="molecule type" value="Genomic_DNA"/>
</dbReference>
<dbReference type="Gene3D" id="3.40.50.300">
    <property type="entry name" value="P-loop containing nucleotide triphosphate hydrolases"/>
    <property type="match status" value="1"/>
</dbReference>
<gene>
    <name evidence="3" type="ORF">L207DRAFT_388519</name>
</gene>
<dbReference type="Pfam" id="PF24883">
    <property type="entry name" value="NPHP3_N"/>
    <property type="match status" value="1"/>
</dbReference>
<dbReference type="STRING" id="1149755.A0A2J6QU90"/>
<reference evidence="3 4" key="1">
    <citation type="submission" date="2016-04" db="EMBL/GenBank/DDBJ databases">
        <title>A degradative enzymes factory behind the ericoid mycorrhizal symbiosis.</title>
        <authorList>
            <consortium name="DOE Joint Genome Institute"/>
            <person name="Martino E."/>
            <person name="Morin E."/>
            <person name="Grelet G."/>
            <person name="Kuo A."/>
            <person name="Kohler A."/>
            <person name="Daghino S."/>
            <person name="Barry K."/>
            <person name="Choi C."/>
            <person name="Cichocki N."/>
            <person name="Clum A."/>
            <person name="Copeland A."/>
            <person name="Hainaut M."/>
            <person name="Haridas S."/>
            <person name="Labutti K."/>
            <person name="Lindquist E."/>
            <person name="Lipzen A."/>
            <person name="Khouja H.-R."/>
            <person name="Murat C."/>
            <person name="Ohm R."/>
            <person name="Olson A."/>
            <person name="Spatafora J."/>
            <person name="Veneault-Fourrey C."/>
            <person name="Henrissat B."/>
            <person name="Grigoriev I."/>
            <person name="Martin F."/>
            <person name="Perotto S."/>
        </authorList>
    </citation>
    <scope>NUCLEOTIDE SEQUENCE [LARGE SCALE GENOMIC DNA]</scope>
    <source>
        <strain evidence="3 4">F</strain>
    </source>
</reference>
<feature type="domain" description="Nephrocystin 3-like N-terminal" evidence="2">
    <location>
        <begin position="33"/>
        <end position="167"/>
    </location>
</feature>
<dbReference type="OrthoDB" id="195446at2759"/>
<name>A0A2J6QU90_HYAVF</name>
<feature type="non-terminal residue" evidence="3">
    <location>
        <position position="1"/>
    </location>
</feature>
<feature type="non-terminal residue" evidence="3">
    <location>
        <position position="167"/>
    </location>
</feature>
<dbReference type="SUPFAM" id="SSF52540">
    <property type="entry name" value="P-loop containing nucleoside triphosphate hydrolases"/>
    <property type="match status" value="1"/>
</dbReference>
<dbReference type="Proteomes" id="UP000235786">
    <property type="component" value="Unassembled WGS sequence"/>
</dbReference>
<keyword evidence="1" id="KW-0677">Repeat</keyword>
<dbReference type="AlphaFoldDB" id="A0A2J6QU90"/>